<evidence type="ECO:0000256" key="1">
    <source>
        <dbReference type="ARBA" id="ARBA00007812"/>
    </source>
</evidence>
<name>Q5WZU4_LEGPL</name>
<dbReference type="CDD" id="cd07035">
    <property type="entry name" value="TPP_PYR_POX_like"/>
    <property type="match status" value="1"/>
</dbReference>
<dbReference type="GO" id="GO:0050660">
    <property type="term" value="F:flavin adenine dinucleotide binding"/>
    <property type="evidence" value="ECO:0007669"/>
    <property type="project" value="TreeGrafter"/>
</dbReference>
<accession>Q5WZU4</accession>
<organism evidence="3 4">
    <name type="scientific">Legionella pneumophila (strain Lens)</name>
    <dbReference type="NCBI Taxonomy" id="297245"/>
    <lineage>
        <taxon>Bacteria</taxon>
        <taxon>Pseudomonadati</taxon>
        <taxon>Pseudomonadota</taxon>
        <taxon>Gammaproteobacteria</taxon>
        <taxon>Legionellales</taxon>
        <taxon>Legionellaceae</taxon>
        <taxon>Legionella</taxon>
    </lineage>
</organism>
<reference evidence="3 4" key="1">
    <citation type="journal article" date="2004" name="Nat. Genet.">
        <title>Evidence in the Legionella pneumophila genome for exploitation of host cell functions and high genome plasticity.</title>
        <authorList>
            <person name="Cazalet C."/>
            <person name="Rusniok C."/>
            <person name="Bruggemann H."/>
            <person name="Zidane N."/>
            <person name="Magnier A."/>
            <person name="Ma L."/>
            <person name="Tichit M."/>
            <person name="Jarraud S."/>
            <person name="Bouchier C."/>
            <person name="Vandenesch F."/>
            <person name="Kunst F."/>
            <person name="Etienne J."/>
            <person name="Glaser P."/>
            <person name="Buchrieser C."/>
        </authorList>
    </citation>
    <scope>NUCLEOTIDE SEQUENCE [LARGE SCALE GENOMIC DNA]</scope>
    <source>
        <strain evidence="3 4">Lens</strain>
    </source>
</reference>
<dbReference type="Gene3D" id="3.40.50.970">
    <property type="match status" value="1"/>
</dbReference>
<dbReference type="InterPro" id="IPR045229">
    <property type="entry name" value="TPP_enz"/>
</dbReference>
<dbReference type="InterPro" id="IPR029061">
    <property type="entry name" value="THDP-binding"/>
</dbReference>
<dbReference type="GO" id="GO:0009097">
    <property type="term" value="P:isoleucine biosynthetic process"/>
    <property type="evidence" value="ECO:0007669"/>
    <property type="project" value="TreeGrafter"/>
</dbReference>
<dbReference type="PANTHER" id="PTHR18968">
    <property type="entry name" value="THIAMINE PYROPHOSPHATE ENZYMES"/>
    <property type="match status" value="1"/>
</dbReference>
<dbReference type="GO" id="GO:0003984">
    <property type="term" value="F:acetolactate synthase activity"/>
    <property type="evidence" value="ECO:0007669"/>
    <property type="project" value="TreeGrafter"/>
</dbReference>
<dbReference type="HOGENOM" id="CLU_149970_0_0_6"/>
<feature type="domain" description="Thiamine pyrophosphate enzyme N-terminal TPP-binding" evidence="2">
    <location>
        <begin position="4"/>
        <end position="91"/>
    </location>
</feature>
<proteinExistence type="inferred from homology"/>
<protein>
    <recommendedName>
        <fullName evidence="2">Thiamine pyrophosphate enzyme N-terminal TPP-binding domain-containing protein</fullName>
    </recommendedName>
</protein>
<dbReference type="GO" id="GO:0009099">
    <property type="term" value="P:L-valine biosynthetic process"/>
    <property type="evidence" value="ECO:0007669"/>
    <property type="project" value="TreeGrafter"/>
</dbReference>
<comment type="similarity">
    <text evidence="1">Belongs to the TPP enzyme family.</text>
</comment>
<evidence type="ECO:0000313" key="4">
    <source>
        <dbReference type="Proteomes" id="UP000002517"/>
    </source>
</evidence>
<sequence length="91" mass="10125">MKKTGSDVLKEFITTFEINYIFGNPGTTELKFLEAIEQCDNATYFLTLQESSTAGYAMITRKPALINLHNYVGLANAVCNMYNTFTSGIPL</sequence>
<dbReference type="EMBL" id="CR628337">
    <property type="protein sequence ID" value="CAH14518.1"/>
    <property type="molecule type" value="Genomic_DNA"/>
</dbReference>
<gene>
    <name evidence="3" type="ordered locus">lpl0287</name>
</gene>
<dbReference type="GO" id="GO:0005948">
    <property type="term" value="C:acetolactate synthase complex"/>
    <property type="evidence" value="ECO:0007669"/>
    <property type="project" value="TreeGrafter"/>
</dbReference>
<dbReference type="AlphaFoldDB" id="Q5WZU4"/>
<dbReference type="SUPFAM" id="SSF52518">
    <property type="entry name" value="Thiamin diphosphate-binding fold (THDP-binding)"/>
    <property type="match status" value="1"/>
</dbReference>
<evidence type="ECO:0000313" key="3">
    <source>
        <dbReference type="EMBL" id="CAH14518.1"/>
    </source>
</evidence>
<dbReference type="InterPro" id="IPR012001">
    <property type="entry name" value="Thiamin_PyroP_enz_TPP-bd_dom"/>
</dbReference>
<dbReference type="Pfam" id="PF02776">
    <property type="entry name" value="TPP_enzyme_N"/>
    <property type="match status" value="1"/>
</dbReference>
<dbReference type="PANTHER" id="PTHR18968:SF13">
    <property type="entry name" value="ACETOLACTATE SYNTHASE CATALYTIC SUBUNIT, MITOCHONDRIAL"/>
    <property type="match status" value="1"/>
</dbReference>
<dbReference type="Proteomes" id="UP000002517">
    <property type="component" value="Chromosome"/>
</dbReference>
<dbReference type="GO" id="GO:0030976">
    <property type="term" value="F:thiamine pyrophosphate binding"/>
    <property type="evidence" value="ECO:0007669"/>
    <property type="project" value="InterPro"/>
</dbReference>
<dbReference type="LegioList" id="lpl0287"/>
<dbReference type="KEGG" id="lpf:lpl0287"/>
<evidence type="ECO:0000259" key="2">
    <source>
        <dbReference type="Pfam" id="PF02776"/>
    </source>
</evidence>
<dbReference type="RefSeq" id="WP_011214551.1">
    <property type="nucleotide sequence ID" value="NC_006369.1"/>
</dbReference>